<reference evidence="11" key="1">
    <citation type="submission" date="2022-08" db="EMBL/GenBank/DDBJ databases">
        <title>Draft genome sequencing of Roseisolibacter agri AW1220.</title>
        <authorList>
            <person name="Tobiishi Y."/>
            <person name="Tonouchi A."/>
        </authorList>
    </citation>
    <scope>NUCLEOTIDE SEQUENCE</scope>
    <source>
        <strain evidence="11">AW1220</strain>
    </source>
</reference>
<feature type="transmembrane region" description="Helical" evidence="9">
    <location>
        <begin position="64"/>
        <end position="83"/>
    </location>
</feature>
<evidence type="ECO:0000256" key="9">
    <source>
        <dbReference type="SAM" id="Phobius"/>
    </source>
</evidence>
<evidence type="ECO:0000256" key="8">
    <source>
        <dbReference type="ARBA" id="ARBA00023136"/>
    </source>
</evidence>
<comment type="caution">
    <text evidence="11">The sequence shown here is derived from an EMBL/GenBank/DDBJ whole genome shotgun (WGS) entry which is preliminary data.</text>
</comment>
<keyword evidence="7" id="KW-0406">Ion transport</keyword>
<feature type="transmembrane region" description="Helical" evidence="9">
    <location>
        <begin position="405"/>
        <end position="424"/>
    </location>
</feature>
<dbReference type="Gene3D" id="1.20.1530.20">
    <property type="match status" value="1"/>
</dbReference>
<evidence type="ECO:0000256" key="2">
    <source>
        <dbReference type="ARBA" id="ARBA00022448"/>
    </source>
</evidence>
<name>A0AA37V8J0_9BACT</name>
<feature type="transmembrane region" description="Helical" evidence="9">
    <location>
        <begin position="194"/>
        <end position="212"/>
    </location>
</feature>
<evidence type="ECO:0000256" key="5">
    <source>
        <dbReference type="ARBA" id="ARBA00022692"/>
    </source>
</evidence>
<dbReference type="InterPro" id="IPR006153">
    <property type="entry name" value="Cation/H_exchanger_TM"/>
</dbReference>
<comment type="subcellular location">
    <subcellularLocation>
        <location evidence="1">Cell membrane</location>
        <topology evidence="1">Multi-pass membrane protein</topology>
    </subcellularLocation>
</comment>
<feature type="transmembrane region" description="Helical" evidence="9">
    <location>
        <begin position="232"/>
        <end position="263"/>
    </location>
</feature>
<evidence type="ECO:0000256" key="1">
    <source>
        <dbReference type="ARBA" id="ARBA00004651"/>
    </source>
</evidence>
<keyword evidence="12" id="KW-1185">Reference proteome</keyword>
<feature type="transmembrane region" description="Helical" evidence="9">
    <location>
        <begin position="33"/>
        <end position="52"/>
    </location>
</feature>
<keyword evidence="3" id="KW-0050">Antiport</keyword>
<proteinExistence type="predicted"/>
<dbReference type="RefSeq" id="WP_284352266.1">
    <property type="nucleotide sequence ID" value="NZ_BRXS01000007.1"/>
</dbReference>
<feature type="domain" description="Cation/H+ exchanger transmembrane" evidence="10">
    <location>
        <begin position="16"/>
        <end position="269"/>
    </location>
</feature>
<evidence type="ECO:0000256" key="3">
    <source>
        <dbReference type="ARBA" id="ARBA00022449"/>
    </source>
</evidence>
<gene>
    <name evidence="11" type="ORF">rosag_43490</name>
</gene>
<protein>
    <submittedName>
        <fullName evidence="11">Sodium:proton antiporter</fullName>
    </submittedName>
</protein>
<keyword evidence="4" id="KW-1003">Cell membrane</keyword>
<accession>A0AA37V8J0</accession>
<evidence type="ECO:0000256" key="7">
    <source>
        <dbReference type="ARBA" id="ARBA00023065"/>
    </source>
</evidence>
<dbReference type="GO" id="GO:0005886">
    <property type="term" value="C:plasma membrane"/>
    <property type="evidence" value="ECO:0007669"/>
    <property type="project" value="UniProtKB-SubCell"/>
</dbReference>
<evidence type="ECO:0000259" key="10">
    <source>
        <dbReference type="Pfam" id="PF00999"/>
    </source>
</evidence>
<evidence type="ECO:0000256" key="6">
    <source>
        <dbReference type="ARBA" id="ARBA00022989"/>
    </source>
</evidence>
<organism evidence="11 12">
    <name type="scientific">Roseisolibacter agri</name>
    <dbReference type="NCBI Taxonomy" id="2014610"/>
    <lineage>
        <taxon>Bacteria</taxon>
        <taxon>Pseudomonadati</taxon>
        <taxon>Gemmatimonadota</taxon>
        <taxon>Gemmatimonadia</taxon>
        <taxon>Gemmatimonadales</taxon>
        <taxon>Gemmatimonadaceae</taxon>
        <taxon>Roseisolibacter</taxon>
    </lineage>
</organism>
<dbReference type="EMBL" id="BRXS01000007">
    <property type="protein sequence ID" value="GLC27836.1"/>
    <property type="molecule type" value="Genomic_DNA"/>
</dbReference>
<keyword evidence="6 9" id="KW-1133">Transmembrane helix</keyword>
<keyword evidence="5 9" id="KW-0812">Transmembrane</keyword>
<dbReference type="PANTHER" id="PTHR32507">
    <property type="entry name" value="NA(+)/H(+) ANTIPORTER 1"/>
    <property type="match status" value="1"/>
</dbReference>
<dbReference type="Proteomes" id="UP001161325">
    <property type="component" value="Unassembled WGS sequence"/>
</dbReference>
<evidence type="ECO:0000313" key="11">
    <source>
        <dbReference type="EMBL" id="GLC27836.1"/>
    </source>
</evidence>
<keyword evidence="2" id="KW-0813">Transport</keyword>
<dbReference type="AlphaFoldDB" id="A0AA37V8J0"/>
<dbReference type="GO" id="GO:1902600">
    <property type="term" value="P:proton transmembrane transport"/>
    <property type="evidence" value="ECO:0007669"/>
    <property type="project" value="InterPro"/>
</dbReference>
<dbReference type="InterPro" id="IPR038770">
    <property type="entry name" value="Na+/solute_symporter_sf"/>
</dbReference>
<evidence type="ECO:0000313" key="12">
    <source>
        <dbReference type="Proteomes" id="UP001161325"/>
    </source>
</evidence>
<feature type="transmembrane region" description="Helical" evidence="9">
    <location>
        <begin position="166"/>
        <end position="187"/>
    </location>
</feature>
<keyword evidence="8 9" id="KW-0472">Membrane</keyword>
<feature type="transmembrane region" description="Helical" evidence="9">
    <location>
        <begin position="95"/>
        <end position="115"/>
    </location>
</feature>
<dbReference type="GO" id="GO:0015297">
    <property type="term" value="F:antiporter activity"/>
    <property type="evidence" value="ECO:0007669"/>
    <property type="project" value="UniProtKB-KW"/>
</dbReference>
<feature type="transmembrane region" description="Helical" evidence="9">
    <location>
        <begin position="374"/>
        <end position="393"/>
    </location>
</feature>
<dbReference type="Pfam" id="PF00999">
    <property type="entry name" value="Na_H_Exchanger"/>
    <property type="match status" value="1"/>
</dbReference>
<dbReference type="PANTHER" id="PTHR32507:SF8">
    <property type="entry name" value="CNH1P"/>
    <property type="match status" value="1"/>
</dbReference>
<sequence length="443" mass="46891">MKVGIWFTLVGLLLVVTATVGSAVRRLPLTTTLLYLATGAALGPLGLGLIQLDALRDAVWLERLTEVAVLVSLFAAGLKLRTALSDDRWHAPVRLATLVMALTIGLATVAGVYLLQLPLGAAVLLGAILAPTDPVLASDVQVGHAADSDRLRFALTGEAALNDGTAFPFVMLGLGLLGAHDLGAFGWRWLAVDVLWAGAAGLATGWGLGWAISRLVLWLRREKREALGLDDLLALGLIALAYGAALLVKGYGFLAVFAAGFALRREERRATEELTGADAPPDVHAAALTAEADEIATAPDTAPAYMAEAALGFTEQLERVAEVAVVVIVGGLLSTRTLSMEAWWFAPLLFLVIRPLAVRLGAPMRGAPALQRRLTMWFGIRGIGSIYYLAYAAEHGLPESLAERLVSIVLATVTASVVVHGISVTPLMRRYEERVAQPAPNRG</sequence>
<evidence type="ECO:0000256" key="4">
    <source>
        <dbReference type="ARBA" id="ARBA00022475"/>
    </source>
</evidence>